<proteinExistence type="inferred from homology"/>
<sequence length="210" mass="24249">MTDLKTLIEQRHSANNFIEGVKIPKEDFDAIFDLLKLAPSCFNIQHANYLVITDEDKKEALREAAFNQYKIHTASAAVLVLGDKEAYKKVDSIYSGMLNLKMLSKIDYDKMMNDVFNLYEGRGQEFQRDEAIRNASLSAMMFMMIAKDKGWDTCPMIGFDNERVSKLFNIPENLEPVLLITMGKEDTSKRRMRGYRRPVGEFVTFETFNK</sequence>
<dbReference type="PANTHER" id="PTHR43673">
    <property type="entry name" value="NAD(P)H NITROREDUCTASE YDGI-RELATED"/>
    <property type="match status" value="1"/>
</dbReference>
<reference evidence="4 5" key="1">
    <citation type="submission" date="2020-07" db="EMBL/GenBank/DDBJ databases">
        <title>A new beta-1,3-glucan-decomposing anaerobic bacterium isolated from anoxic soil subjected to biological soil disinfestation.</title>
        <authorList>
            <person name="Ueki A."/>
            <person name="Tonouchi A."/>
        </authorList>
    </citation>
    <scope>NUCLEOTIDE SEQUENCE [LARGE SCALE GENOMIC DNA]</scope>
    <source>
        <strain evidence="4 5">TW1</strain>
    </source>
</reference>
<dbReference type="InterPro" id="IPR029479">
    <property type="entry name" value="Nitroreductase"/>
</dbReference>
<feature type="domain" description="Nitroreductase" evidence="3">
    <location>
        <begin position="8"/>
        <end position="184"/>
    </location>
</feature>
<organism evidence="4 5">
    <name type="scientific">Clostridium fungisolvens</name>
    <dbReference type="NCBI Taxonomy" id="1604897"/>
    <lineage>
        <taxon>Bacteria</taxon>
        <taxon>Bacillati</taxon>
        <taxon>Bacillota</taxon>
        <taxon>Clostridia</taxon>
        <taxon>Eubacteriales</taxon>
        <taxon>Clostridiaceae</taxon>
        <taxon>Clostridium</taxon>
    </lineage>
</organism>
<keyword evidence="2" id="KW-0560">Oxidoreductase</keyword>
<evidence type="ECO:0000256" key="1">
    <source>
        <dbReference type="ARBA" id="ARBA00007118"/>
    </source>
</evidence>
<evidence type="ECO:0000259" key="3">
    <source>
        <dbReference type="Pfam" id="PF00881"/>
    </source>
</evidence>
<accession>A0A6V8SBN9</accession>
<comment type="similarity">
    <text evidence="1">Belongs to the nitroreductase family.</text>
</comment>
<dbReference type="PANTHER" id="PTHR43673:SF12">
    <property type="entry name" value="PROTEIN DRGA"/>
    <property type="match status" value="1"/>
</dbReference>
<evidence type="ECO:0000313" key="4">
    <source>
        <dbReference type="EMBL" id="GFP74627.1"/>
    </source>
</evidence>
<dbReference type="EMBL" id="BLZR01000001">
    <property type="protein sequence ID" value="GFP74627.1"/>
    <property type="molecule type" value="Genomic_DNA"/>
</dbReference>
<dbReference type="Proteomes" id="UP000580568">
    <property type="component" value="Unassembled WGS sequence"/>
</dbReference>
<dbReference type="Gene3D" id="3.40.109.10">
    <property type="entry name" value="NADH Oxidase"/>
    <property type="match status" value="1"/>
</dbReference>
<comment type="caution">
    <text evidence="4">The sequence shown here is derived from an EMBL/GenBank/DDBJ whole genome shotgun (WGS) entry which is preliminary data.</text>
</comment>
<name>A0A6V8SBN9_9CLOT</name>
<keyword evidence="5" id="KW-1185">Reference proteome</keyword>
<evidence type="ECO:0000256" key="2">
    <source>
        <dbReference type="ARBA" id="ARBA00023002"/>
    </source>
</evidence>
<dbReference type="GO" id="GO:0016491">
    <property type="term" value="F:oxidoreductase activity"/>
    <property type="evidence" value="ECO:0007669"/>
    <property type="project" value="UniProtKB-KW"/>
</dbReference>
<dbReference type="SUPFAM" id="SSF55469">
    <property type="entry name" value="FMN-dependent nitroreductase-like"/>
    <property type="match status" value="1"/>
</dbReference>
<dbReference type="InterPro" id="IPR000415">
    <property type="entry name" value="Nitroreductase-like"/>
</dbReference>
<protein>
    <submittedName>
        <fullName evidence="4">NAD(P)H nitroreductase MhqN</fullName>
    </submittedName>
</protein>
<gene>
    <name evidence="4" type="ORF">bsdtw1_00682</name>
</gene>
<evidence type="ECO:0000313" key="5">
    <source>
        <dbReference type="Proteomes" id="UP000580568"/>
    </source>
</evidence>
<dbReference type="Pfam" id="PF00881">
    <property type="entry name" value="Nitroreductase"/>
    <property type="match status" value="1"/>
</dbReference>
<dbReference type="CDD" id="cd02137">
    <property type="entry name" value="MhqN-like"/>
    <property type="match status" value="1"/>
</dbReference>
<dbReference type="RefSeq" id="WP_183276181.1">
    <property type="nucleotide sequence ID" value="NZ_BLZR01000001.1"/>
</dbReference>
<dbReference type="AlphaFoldDB" id="A0A6V8SBN9"/>